<dbReference type="InterPro" id="IPR036282">
    <property type="entry name" value="Glutathione-S-Trfase_C_sf"/>
</dbReference>
<dbReference type="SUPFAM" id="SSF52833">
    <property type="entry name" value="Thioredoxin-like"/>
    <property type="match status" value="1"/>
</dbReference>
<evidence type="ECO:0000256" key="1">
    <source>
        <dbReference type="ARBA" id="ARBA00007409"/>
    </source>
</evidence>
<feature type="region of interest" description="Disordered" evidence="2">
    <location>
        <begin position="150"/>
        <end position="175"/>
    </location>
</feature>
<dbReference type="Gene3D" id="1.20.1050.10">
    <property type="match status" value="1"/>
</dbReference>
<dbReference type="CDD" id="cd03046">
    <property type="entry name" value="GST_N_GTT1_like"/>
    <property type="match status" value="1"/>
</dbReference>
<dbReference type="InterPro" id="IPR040079">
    <property type="entry name" value="Glutathione_S-Trfase"/>
</dbReference>
<evidence type="ECO:0000313" key="4">
    <source>
        <dbReference type="EMBL" id="VEU36394.1"/>
    </source>
</evidence>
<dbReference type="InterPro" id="IPR036249">
    <property type="entry name" value="Thioredoxin-like_sf"/>
</dbReference>
<dbReference type="EMBL" id="CAACVS010000088">
    <property type="protein sequence ID" value="VEU36394.1"/>
    <property type="molecule type" value="Genomic_DNA"/>
</dbReference>
<comment type="similarity">
    <text evidence="1">Belongs to the GST superfamily.</text>
</comment>
<dbReference type="OrthoDB" id="2309723at2759"/>
<dbReference type="PANTHER" id="PTHR44051">
    <property type="entry name" value="GLUTATHIONE S-TRANSFERASE-RELATED"/>
    <property type="match status" value="1"/>
</dbReference>
<keyword evidence="5" id="KW-1185">Reference proteome</keyword>
<gene>
    <name evidence="4" type="ORF">PSNMU_V1.4_AUG-EV-PASAV3_0031500</name>
</gene>
<evidence type="ECO:0000256" key="2">
    <source>
        <dbReference type="SAM" id="MobiDB-lite"/>
    </source>
</evidence>
<sequence>MAGRKLIDTARSRAFRTLWMLEEIGIPYQHVAALPQSEQARRYNPLGKIPVLVEDDGFSLYESGAILSYLGDRYRSNSGGGLVPRAGTRERAIYEQTMSVLLTELDAQGLWIHRKHEVMGKFFTYVPDAVEHARKYFHKTNRVLIQQLKDNNNNSNKNKNKNNQSNNDNTNGLDRGGGESSSFLLGSGFSAVDIVYVQCLDWSKDIGWNDKWKDNDALASYVAACKSRAAYARTLAVAKNEGKHDRSGSKL</sequence>
<evidence type="ECO:0000259" key="3">
    <source>
        <dbReference type="PROSITE" id="PS50404"/>
    </source>
</evidence>
<accession>A0A448Z320</accession>
<dbReference type="PROSITE" id="PS50404">
    <property type="entry name" value="GST_NTER"/>
    <property type="match status" value="1"/>
</dbReference>
<feature type="compositionally biased region" description="Low complexity" evidence="2">
    <location>
        <begin position="150"/>
        <end position="171"/>
    </location>
</feature>
<dbReference type="SUPFAM" id="SSF47616">
    <property type="entry name" value="GST C-terminal domain-like"/>
    <property type="match status" value="1"/>
</dbReference>
<name>A0A448Z320_9STRA</name>
<evidence type="ECO:0000313" key="5">
    <source>
        <dbReference type="Proteomes" id="UP000291116"/>
    </source>
</evidence>
<feature type="domain" description="GST N-terminal" evidence="3">
    <location>
        <begin position="1"/>
        <end position="78"/>
    </location>
</feature>
<reference evidence="4 5" key="1">
    <citation type="submission" date="2019-01" db="EMBL/GenBank/DDBJ databases">
        <authorList>
            <person name="Ferrante I. M."/>
        </authorList>
    </citation>
    <scope>NUCLEOTIDE SEQUENCE [LARGE SCALE GENOMIC DNA]</scope>
    <source>
        <strain evidence="4 5">B856</strain>
    </source>
</reference>
<proteinExistence type="inferred from homology"/>
<dbReference type="SFLD" id="SFLDS00019">
    <property type="entry name" value="Glutathione_Transferase_(cytos"/>
    <property type="match status" value="1"/>
</dbReference>
<dbReference type="AlphaFoldDB" id="A0A448Z320"/>
<dbReference type="PANTHER" id="PTHR44051:SF8">
    <property type="entry name" value="GLUTATHIONE S-TRANSFERASE GSTA"/>
    <property type="match status" value="1"/>
</dbReference>
<dbReference type="Pfam" id="PF13409">
    <property type="entry name" value="GST_N_2"/>
    <property type="match status" value="1"/>
</dbReference>
<dbReference type="Gene3D" id="3.40.30.10">
    <property type="entry name" value="Glutaredoxin"/>
    <property type="match status" value="1"/>
</dbReference>
<dbReference type="InterPro" id="IPR004045">
    <property type="entry name" value="Glutathione_S-Trfase_N"/>
</dbReference>
<dbReference type="Proteomes" id="UP000291116">
    <property type="component" value="Unassembled WGS sequence"/>
</dbReference>
<protein>
    <recommendedName>
        <fullName evidence="3">GST N-terminal domain-containing protein</fullName>
    </recommendedName>
</protein>
<organism evidence="4 5">
    <name type="scientific">Pseudo-nitzschia multistriata</name>
    <dbReference type="NCBI Taxonomy" id="183589"/>
    <lineage>
        <taxon>Eukaryota</taxon>
        <taxon>Sar</taxon>
        <taxon>Stramenopiles</taxon>
        <taxon>Ochrophyta</taxon>
        <taxon>Bacillariophyta</taxon>
        <taxon>Bacillariophyceae</taxon>
        <taxon>Bacillariophycidae</taxon>
        <taxon>Bacillariales</taxon>
        <taxon>Bacillariaceae</taxon>
        <taxon>Pseudo-nitzschia</taxon>
    </lineage>
</organism>